<dbReference type="Pfam" id="PF00128">
    <property type="entry name" value="Alpha-amylase"/>
    <property type="match status" value="1"/>
</dbReference>
<accession>A0ABQ1G452</accession>
<dbReference type="SUPFAM" id="SSF51445">
    <property type="entry name" value="(Trans)glycosidases"/>
    <property type="match status" value="1"/>
</dbReference>
<dbReference type="Pfam" id="PF02903">
    <property type="entry name" value="Alpha-amylase_N"/>
    <property type="match status" value="1"/>
</dbReference>
<dbReference type="InterPro" id="IPR004185">
    <property type="entry name" value="Glyco_hydro_13_lg-like_dom"/>
</dbReference>
<evidence type="ECO:0000256" key="1">
    <source>
        <dbReference type="ARBA" id="ARBA00022801"/>
    </source>
</evidence>
<dbReference type="PANTHER" id="PTHR10357">
    <property type="entry name" value="ALPHA-AMYLASE FAMILY MEMBER"/>
    <property type="match status" value="1"/>
</dbReference>
<evidence type="ECO:0000256" key="2">
    <source>
        <dbReference type="ARBA" id="ARBA00023295"/>
    </source>
</evidence>
<dbReference type="SUPFAM" id="SSF51011">
    <property type="entry name" value="Glycosyl hydrolase domain"/>
    <property type="match status" value="1"/>
</dbReference>
<evidence type="ECO:0000313" key="5">
    <source>
        <dbReference type="Proteomes" id="UP000617979"/>
    </source>
</evidence>
<keyword evidence="1" id="KW-0378">Hydrolase</keyword>
<dbReference type="InterPro" id="IPR045857">
    <property type="entry name" value="O16G_dom_2"/>
</dbReference>
<dbReference type="EMBL" id="BMEX01000002">
    <property type="protein sequence ID" value="GGA35727.1"/>
    <property type="molecule type" value="Genomic_DNA"/>
</dbReference>
<evidence type="ECO:0000313" key="4">
    <source>
        <dbReference type="EMBL" id="GGA35727.1"/>
    </source>
</evidence>
<dbReference type="InterPro" id="IPR017853">
    <property type="entry name" value="GH"/>
</dbReference>
<dbReference type="CDD" id="cd11338">
    <property type="entry name" value="AmyAc_CMD"/>
    <property type="match status" value="1"/>
</dbReference>
<keyword evidence="2" id="KW-0326">Glycosidase</keyword>
<dbReference type="Gene3D" id="3.20.20.80">
    <property type="entry name" value="Glycosidases"/>
    <property type="match status" value="1"/>
</dbReference>
<dbReference type="CDD" id="cd02857">
    <property type="entry name" value="E_set_CDase_PDE_N"/>
    <property type="match status" value="1"/>
</dbReference>
<dbReference type="Proteomes" id="UP000617979">
    <property type="component" value="Unassembled WGS sequence"/>
</dbReference>
<dbReference type="Gene3D" id="3.90.400.10">
    <property type="entry name" value="Oligo-1,6-glucosidase, Domain 2"/>
    <property type="match status" value="1"/>
</dbReference>
<dbReference type="SMART" id="SM00642">
    <property type="entry name" value="Aamy"/>
    <property type="match status" value="1"/>
</dbReference>
<dbReference type="InterPro" id="IPR013783">
    <property type="entry name" value="Ig-like_fold"/>
</dbReference>
<gene>
    <name evidence="4" type="ORF">GCM10007416_05710</name>
</gene>
<dbReference type="SUPFAM" id="SSF81296">
    <property type="entry name" value="E set domains"/>
    <property type="match status" value="1"/>
</dbReference>
<name>A0ABQ1G452_9BACL</name>
<dbReference type="InterPro" id="IPR013780">
    <property type="entry name" value="Glyco_hydro_b"/>
</dbReference>
<evidence type="ECO:0000259" key="3">
    <source>
        <dbReference type="SMART" id="SM00642"/>
    </source>
</evidence>
<protein>
    <submittedName>
        <fullName evidence="4">Neopullulanase</fullName>
    </submittedName>
</protein>
<dbReference type="InterPro" id="IPR006047">
    <property type="entry name" value="GH13_cat_dom"/>
</dbReference>
<comment type="caution">
    <text evidence="4">The sequence shown here is derived from an EMBL/GenBank/DDBJ whole genome shotgun (WGS) entry which is preliminary data.</text>
</comment>
<dbReference type="InterPro" id="IPR014756">
    <property type="entry name" value="Ig_E-set"/>
</dbReference>
<dbReference type="RefSeq" id="WP_188429670.1">
    <property type="nucleotide sequence ID" value="NZ_BMEX01000002.1"/>
</dbReference>
<organism evidence="4 5">
    <name type="scientific">Kroppenstedtia guangzhouensis</name>
    <dbReference type="NCBI Taxonomy" id="1274356"/>
    <lineage>
        <taxon>Bacteria</taxon>
        <taxon>Bacillati</taxon>
        <taxon>Bacillota</taxon>
        <taxon>Bacilli</taxon>
        <taxon>Bacillales</taxon>
        <taxon>Thermoactinomycetaceae</taxon>
        <taxon>Kroppenstedtia</taxon>
    </lineage>
</organism>
<keyword evidence="5" id="KW-1185">Reference proteome</keyword>
<proteinExistence type="predicted"/>
<dbReference type="Gene3D" id="2.60.40.10">
    <property type="entry name" value="Immunoglobulins"/>
    <property type="match status" value="1"/>
</dbReference>
<feature type="domain" description="Glycosyl hydrolase family 13 catalytic" evidence="3">
    <location>
        <begin position="133"/>
        <end position="493"/>
    </location>
</feature>
<reference evidence="5" key="1">
    <citation type="journal article" date="2019" name="Int. J. Syst. Evol. Microbiol.">
        <title>The Global Catalogue of Microorganisms (GCM) 10K type strain sequencing project: providing services to taxonomists for standard genome sequencing and annotation.</title>
        <authorList>
            <consortium name="The Broad Institute Genomics Platform"/>
            <consortium name="The Broad Institute Genome Sequencing Center for Infectious Disease"/>
            <person name="Wu L."/>
            <person name="Ma J."/>
        </authorList>
    </citation>
    <scope>NUCLEOTIDE SEQUENCE [LARGE SCALE GENOMIC DNA]</scope>
    <source>
        <strain evidence="5">CGMCC 1.12404</strain>
    </source>
</reference>
<dbReference type="Gene3D" id="2.60.40.1180">
    <property type="entry name" value="Golgi alpha-mannosidase II"/>
    <property type="match status" value="1"/>
</dbReference>
<sequence length="591" mass="68878">MLLEAIDHRPEPPFAYPVEREKLQVRIRMKKGERIQCRVVYGDRYDPEEDRKEEKLEWVAADERFDWYEGSIPVPTRRVRYVFRLEGKGCTLWYGEKGITPKRTRAGVFQYPYIHVEEVIRVPDWARDAVVYQIFPDRFAKGDPDRDPEGVMPWSADTRPQSDSFYGGDLRGIIDRMPYLADLGVNLLYLTPVFSSPSNHKYDTEDYYRIDPHFGDVEICREMVETAHRYGIRVLFDAVFNHCGAGFFAFRDVREKGESSLYKDWFRIRDFPVVMEPEPNYETFAQNISGMPKLMTHRAEVQDYFLEVAEHWIREVGIDGWRLDVANEVDPEFWRAFRRRVKSIRPESLIVGEIWHDAGPWLRGDQFDSVMNYPFREAVLSFFATGELDAEEFDARLSAARMAVPEPVAFAMFNLLSSHDTERFFTLCNGESQRLRLALLFQMTYPGIPMLYYGDEIGMQGGADPDCRRPMIWEEEKQDRELLAYVRKLTAIRRKCAPLRRGAFRTWSADGEKGLYAFLRRHCEESVGVVLNNSYGRQKWVLDASAWEEGSVLIDALTGNWYPVQGGVVTLSLKGKEGMILVETSWYEEDL</sequence>
<dbReference type="PANTHER" id="PTHR10357:SF210">
    <property type="entry name" value="MALTODEXTRIN GLUCOSIDASE"/>
    <property type="match status" value="1"/>
</dbReference>